<feature type="region of interest" description="Disordered" evidence="1">
    <location>
        <begin position="39"/>
        <end position="73"/>
    </location>
</feature>
<organism evidence="2 3">
    <name type="scientific">Clunio marinus</name>
    <dbReference type="NCBI Taxonomy" id="568069"/>
    <lineage>
        <taxon>Eukaryota</taxon>
        <taxon>Metazoa</taxon>
        <taxon>Ecdysozoa</taxon>
        <taxon>Arthropoda</taxon>
        <taxon>Hexapoda</taxon>
        <taxon>Insecta</taxon>
        <taxon>Pterygota</taxon>
        <taxon>Neoptera</taxon>
        <taxon>Endopterygota</taxon>
        <taxon>Diptera</taxon>
        <taxon>Nematocera</taxon>
        <taxon>Chironomoidea</taxon>
        <taxon>Chironomidae</taxon>
        <taxon>Clunio</taxon>
    </lineage>
</organism>
<name>A0A1J1J360_9DIPT</name>
<protein>
    <submittedName>
        <fullName evidence="2">CLUMA_CG018603, isoform A</fullName>
    </submittedName>
</protein>
<reference evidence="2 3" key="1">
    <citation type="submission" date="2015-04" db="EMBL/GenBank/DDBJ databases">
        <authorList>
            <person name="Syromyatnikov M.Y."/>
            <person name="Popov V.N."/>
        </authorList>
    </citation>
    <scope>NUCLEOTIDE SEQUENCE [LARGE SCALE GENOMIC DNA]</scope>
</reference>
<evidence type="ECO:0000313" key="2">
    <source>
        <dbReference type="EMBL" id="CRL05305.1"/>
    </source>
</evidence>
<feature type="compositionally biased region" description="Basic and acidic residues" evidence="1">
    <location>
        <begin position="60"/>
        <end position="73"/>
    </location>
</feature>
<evidence type="ECO:0000313" key="3">
    <source>
        <dbReference type="Proteomes" id="UP000183832"/>
    </source>
</evidence>
<accession>A0A1J1J360</accession>
<evidence type="ECO:0000256" key="1">
    <source>
        <dbReference type="SAM" id="MobiDB-lite"/>
    </source>
</evidence>
<proteinExistence type="predicted"/>
<gene>
    <name evidence="2" type="ORF">CLUMA_CG018603</name>
</gene>
<dbReference type="AlphaFoldDB" id="A0A1J1J360"/>
<sequence>MKCAGKLHRKKLNKNSLLICFSTTKAMPSRKVLIEKDTKIDLPKRKKSGKETQTNTWVRTEGKNKKKETNYLA</sequence>
<dbReference type="EMBL" id="CVRI01000064">
    <property type="protein sequence ID" value="CRL05305.1"/>
    <property type="molecule type" value="Genomic_DNA"/>
</dbReference>
<keyword evidence="3" id="KW-1185">Reference proteome</keyword>
<dbReference type="Proteomes" id="UP000183832">
    <property type="component" value="Unassembled WGS sequence"/>
</dbReference>